<dbReference type="SUPFAM" id="SSF63712">
    <property type="entry name" value="Nicotinic receptor ligand binding domain-like"/>
    <property type="match status" value="1"/>
</dbReference>
<dbReference type="PRINTS" id="PR00252">
    <property type="entry name" value="NRIONCHANNEL"/>
</dbReference>
<dbReference type="AlphaFoldDB" id="A0AAV2IN76"/>
<dbReference type="GO" id="GO:0016020">
    <property type="term" value="C:membrane"/>
    <property type="evidence" value="ECO:0007669"/>
    <property type="project" value="UniProtKB-SubCell"/>
</dbReference>
<dbReference type="InterPro" id="IPR006201">
    <property type="entry name" value="Neur_channel"/>
</dbReference>
<accession>A0AAV2IN76</accession>
<comment type="similarity">
    <text evidence="5">Belongs to the ligand-gated ion channel (TC 1.A.9) family.</text>
</comment>
<feature type="transmembrane region" description="Helical" evidence="5">
    <location>
        <begin position="306"/>
        <end position="324"/>
    </location>
</feature>
<keyword evidence="10" id="KW-1185">Reference proteome</keyword>
<evidence type="ECO:0000259" key="8">
    <source>
        <dbReference type="Pfam" id="PF02932"/>
    </source>
</evidence>
<dbReference type="EMBL" id="CAXITT010001464">
    <property type="protein sequence ID" value="CAL1548597.1"/>
    <property type="molecule type" value="Genomic_DNA"/>
</dbReference>
<dbReference type="GO" id="GO:0004888">
    <property type="term" value="F:transmembrane signaling receptor activity"/>
    <property type="evidence" value="ECO:0007669"/>
    <property type="project" value="InterPro"/>
</dbReference>
<keyword evidence="3 5" id="KW-1133">Transmembrane helix</keyword>
<comment type="caution">
    <text evidence="9">The sequence shown here is derived from an EMBL/GenBank/DDBJ whole genome shotgun (WGS) entry which is preliminary data.</text>
</comment>
<proteinExistence type="inferred from homology"/>
<evidence type="ECO:0000256" key="3">
    <source>
        <dbReference type="ARBA" id="ARBA00022989"/>
    </source>
</evidence>
<dbReference type="Gene3D" id="2.70.170.10">
    <property type="entry name" value="Neurotransmitter-gated ion-channel ligand-binding domain"/>
    <property type="match status" value="1"/>
</dbReference>
<keyword evidence="2 5" id="KW-0812">Transmembrane</keyword>
<feature type="transmembrane region" description="Helical" evidence="5">
    <location>
        <begin position="127"/>
        <end position="150"/>
    </location>
</feature>
<sequence>MVWLPLMYVVSSTDDSPQRLADPDYVILENTGAINYRLTSFTTTFCSFDLTYYPLDSQTCEIPIIVYGCDVNVSTNATRMERSPLSKEPLDRVQGEWTLTNVTLSGNFSAADVSYFKVIVRIKRSELYYILCVLLPMVMTSLLTLMVFWIPPGSGEKISYLVTIYMSSTLYLSIVGDTFPRNMNQGEHLHRMTLFLIFIIMEGVVAIIATVLVMRRYHEEVATDAAHQMCQANPRHRVEKSGDIPESGSTDNEKQLAKNITDAGEQNGILSGVSESIVYRAPISSRSVTFKQIYGMKLSAALLDRIFFFIFLAVCAPFYALVFII</sequence>
<organism evidence="9 10">
    <name type="scientific">Lymnaea stagnalis</name>
    <name type="common">Great pond snail</name>
    <name type="synonym">Helix stagnalis</name>
    <dbReference type="NCBI Taxonomy" id="6523"/>
    <lineage>
        <taxon>Eukaryota</taxon>
        <taxon>Metazoa</taxon>
        <taxon>Spiralia</taxon>
        <taxon>Lophotrochozoa</taxon>
        <taxon>Mollusca</taxon>
        <taxon>Gastropoda</taxon>
        <taxon>Heterobranchia</taxon>
        <taxon>Euthyneura</taxon>
        <taxon>Panpulmonata</taxon>
        <taxon>Hygrophila</taxon>
        <taxon>Lymnaeoidea</taxon>
        <taxon>Lymnaeidae</taxon>
        <taxon>Lymnaea</taxon>
    </lineage>
</organism>
<name>A0AAV2IN76_LYMST</name>
<dbReference type="InterPro" id="IPR038050">
    <property type="entry name" value="Neuro_actylchol_rec"/>
</dbReference>
<evidence type="ECO:0000313" key="9">
    <source>
        <dbReference type="EMBL" id="CAL1548597.1"/>
    </source>
</evidence>
<feature type="region of interest" description="Disordered" evidence="6">
    <location>
        <begin position="234"/>
        <end position="253"/>
    </location>
</feature>
<keyword evidence="5" id="KW-0407">Ion channel</keyword>
<dbReference type="InterPro" id="IPR036719">
    <property type="entry name" value="Neuro-gated_channel_TM_sf"/>
</dbReference>
<evidence type="ECO:0000313" key="10">
    <source>
        <dbReference type="Proteomes" id="UP001497497"/>
    </source>
</evidence>
<evidence type="ECO:0000259" key="7">
    <source>
        <dbReference type="Pfam" id="PF02931"/>
    </source>
</evidence>
<keyword evidence="4 5" id="KW-0472">Membrane</keyword>
<evidence type="ECO:0000256" key="5">
    <source>
        <dbReference type="RuleBase" id="RU000687"/>
    </source>
</evidence>
<evidence type="ECO:0000256" key="4">
    <source>
        <dbReference type="ARBA" id="ARBA00023136"/>
    </source>
</evidence>
<dbReference type="InterPro" id="IPR018000">
    <property type="entry name" value="Neurotransmitter_ion_chnl_CS"/>
</dbReference>
<feature type="transmembrane region" description="Helical" evidence="5">
    <location>
        <begin position="162"/>
        <end position="180"/>
    </location>
</feature>
<dbReference type="GO" id="GO:0005230">
    <property type="term" value="F:extracellular ligand-gated monoatomic ion channel activity"/>
    <property type="evidence" value="ECO:0007669"/>
    <property type="project" value="InterPro"/>
</dbReference>
<feature type="domain" description="Neurotransmitter-gated ion-channel ligand-binding" evidence="7">
    <location>
        <begin position="1"/>
        <end position="71"/>
    </location>
</feature>
<dbReference type="Proteomes" id="UP001497497">
    <property type="component" value="Unassembled WGS sequence"/>
</dbReference>
<comment type="subcellular location">
    <subcellularLocation>
        <location evidence="1">Membrane</location>
        <topology evidence="1">Multi-pass membrane protein</topology>
    </subcellularLocation>
</comment>
<dbReference type="SUPFAM" id="SSF90112">
    <property type="entry name" value="Neurotransmitter-gated ion-channel transmembrane pore"/>
    <property type="match status" value="1"/>
</dbReference>
<dbReference type="PROSITE" id="PS00236">
    <property type="entry name" value="NEUROTR_ION_CHANNEL"/>
    <property type="match status" value="1"/>
</dbReference>
<reference evidence="9 10" key="1">
    <citation type="submission" date="2024-04" db="EMBL/GenBank/DDBJ databases">
        <authorList>
            <consortium name="Genoscope - CEA"/>
            <person name="William W."/>
        </authorList>
    </citation>
    <scope>NUCLEOTIDE SEQUENCE [LARGE SCALE GENOMIC DNA]</scope>
</reference>
<dbReference type="Pfam" id="PF02931">
    <property type="entry name" value="Neur_chan_LBD"/>
    <property type="match status" value="1"/>
</dbReference>
<feature type="transmembrane region" description="Helical" evidence="5">
    <location>
        <begin position="192"/>
        <end position="214"/>
    </location>
</feature>
<evidence type="ECO:0000256" key="6">
    <source>
        <dbReference type="SAM" id="MobiDB-lite"/>
    </source>
</evidence>
<gene>
    <name evidence="9" type="ORF">GSLYS_00021914001</name>
</gene>
<dbReference type="Pfam" id="PF02932">
    <property type="entry name" value="Neur_chan_memb"/>
    <property type="match status" value="1"/>
</dbReference>
<evidence type="ECO:0000256" key="1">
    <source>
        <dbReference type="ARBA" id="ARBA00004141"/>
    </source>
</evidence>
<dbReference type="InterPro" id="IPR036734">
    <property type="entry name" value="Neur_chan_lig-bd_sf"/>
</dbReference>
<dbReference type="InterPro" id="IPR006029">
    <property type="entry name" value="Neurotrans-gated_channel_TM"/>
</dbReference>
<dbReference type="PANTHER" id="PTHR18945">
    <property type="entry name" value="NEUROTRANSMITTER GATED ION CHANNEL"/>
    <property type="match status" value="1"/>
</dbReference>
<keyword evidence="5" id="KW-0406">Ion transport</keyword>
<dbReference type="Gene3D" id="1.20.58.390">
    <property type="entry name" value="Neurotransmitter-gated ion-channel transmembrane domain"/>
    <property type="match status" value="1"/>
</dbReference>
<keyword evidence="5" id="KW-0813">Transport</keyword>
<evidence type="ECO:0000256" key="2">
    <source>
        <dbReference type="ARBA" id="ARBA00022692"/>
    </source>
</evidence>
<protein>
    <submittedName>
        <fullName evidence="9">Uncharacterized protein</fullName>
    </submittedName>
</protein>
<feature type="domain" description="Neurotransmitter-gated ion-channel transmembrane" evidence="8">
    <location>
        <begin position="134"/>
        <end position="241"/>
    </location>
</feature>
<dbReference type="CDD" id="cd19051">
    <property type="entry name" value="LGIC_TM_cation"/>
    <property type="match status" value="1"/>
</dbReference>
<dbReference type="InterPro" id="IPR006202">
    <property type="entry name" value="Neur_chan_lig-bd"/>
</dbReference>